<feature type="transmembrane region" description="Helical" evidence="6">
    <location>
        <begin position="39"/>
        <end position="61"/>
    </location>
</feature>
<keyword evidence="8" id="KW-1185">Reference proteome</keyword>
<evidence type="ECO:0000256" key="2">
    <source>
        <dbReference type="ARBA" id="ARBA00022475"/>
    </source>
</evidence>
<dbReference type="Pfam" id="PF03899">
    <property type="entry name" value="ATP-synt_I"/>
    <property type="match status" value="1"/>
</dbReference>
<comment type="subcellular location">
    <subcellularLocation>
        <location evidence="1">Cell membrane</location>
        <topology evidence="1">Multi-pass membrane protein</topology>
    </subcellularLocation>
</comment>
<accession>A0ABT5MPU6</accession>
<evidence type="ECO:0000256" key="1">
    <source>
        <dbReference type="ARBA" id="ARBA00004651"/>
    </source>
</evidence>
<dbReference type="EMBL" id="JAQSJE010000007">
    <property type="protein sequence ID" value="MDD0824200.1"/>
    <property type="molecule type" value="Genomic_DNA"/>
</dbReference>
<evidence type="ECO:0000256" key="4">
    <source>
        <dbReference type="ARBA" id="ARBA00022989"/>
    </source>
</evidence>
<evidence type="ECO:0000313" key="7">
    <source>
        <dbReference type="EMBL" id="MDD0824200.1"/>
    </source>
</evidence>
<evidence type="ECO:0000256" key="6">
    <source>
        <dbReference type="SAM" id="Phobius"/>
    </source>
</evidence>
<dbReference type="Proteomes" id="UP001221909">
    <property type="component" value="Unassembled WGS sequence"/>
</dbReference>
<dbReference type="NCBIfam" id="NF004763">
    <property type="entry name" value="PRK06099.1"/>
    <property type="match status" value="1"/>
</dbReference>
<keyword evidence="2" id="KW-1003">Cell membrane</keyword>
<evidence type="ECO:0000256" key="3">
    <source>
        <dbReference type="ARBA" id="ARBA00022692"/>
    </source>
</evidence>
<evidence type="ECO:0000256" key="5">
    <source>
        <dbReference type="ARBA" id="ARBA00023136"/>
    </source>
</evidence>
<organism evidence="7 8">
    <name type="scientific">Mannheimia cairinae</name>
    <dbReference type="NCBI Taxonomy" id="3025936"/>
    <lineage>
        <taxon>Bacteria</taxon>
        <taxon>Pseudomonadati</taxon>
        <taxon>Pseudomonadota</taxon>
        <taxon>Gammaproteobacteria</taxon>
        <taxon>Pasteurellales</taxon>
        <taxon>Pasteurellaceae</taxon>
        <taxon>Mannheimia</taxon>
    </lineage>
</organism>
<proteinExistence type="predicted"/>
<evidence type="ECO:0000313" key="8">
    <source>
        <dbReference type="Proteomes" id="UP001221909"/>
    </source>
</evidence>
<dbReference type="InterPro" id="IPR005598">
    <property type="entry name" value="ATP_synth_I"/>
</dbReference>
<name>A0ABT5MPU6_9PAST</name>
<feature type="transmembrane region" description="Helical" evidence="6">
    <location>
        <begin position="12"/>
        <end position="33"/>
    </location>
</feature>
<reference evidence="7 8" key="1">
    <citation type="submission" date="2023-02" db="EMBL/GenBank/DDBJ databases">
        <title>Mannheimia cairiniae sp. nov., a novel species of Mannheimia obtained from moscovy ducks (Cairina moschata) and reclassification of Mannheimia ovis as heterotypic synonym of Mannheimia pernigra.</title>
        <authorList>
            <person name="Christensen H."/>
        </authorList>
    </citation>
    <scope>NUCLEOTIDE SEQUENCE [LARGE SCALE GENOMIC DNA]</scope>
    <source>
        <strain evidence="7 8">AT1</strain>
    </source>
</reference>
<keyword evidence="5 6" id="KW-0472">Membrane</keyword>
<keyword evidence="3 6" id="KW-0812">Transmembrane</keyword>
<feature type="transmembrane region" description="Helical" evidence="6">
    <location>
        <begin position="102"/>
        <end position="122"/>
    </location>
</feature>
<dbReference type="RefSeq" id="WP_273749231.1">
    <property type="nucleotide sequence ID" value="NZ_JAQSJE010000007.1"/>
</dbReference>
<comment type="caution">
    <text evidence="7">The sequence shown here is derived from an EMBL/GenBank/DDBJ whole genome shotgun (WGS) entry which is preliminary data.</text>
</comment>
<keyword evidence="4 6" id="KW-1133">Transmembrane helix</keyword>
<gene>
    <name evidence="7" type="ORF">PTQ27_06960</name>
</gene>
<protein>
    <submittedName>
        <fullName evidence="7">ATP synthase subunit I</fullName>
    </submittedName>
</protein>
<feature type="transmembrane region" description="Helical" evidence="6">
    <location>
        <begin position="73"/>
        <end position="96"/>
    </location>
</feature>
<sequence>MSAVINKAKLQYRRALGIEAGIILVLAFVLFLWKGYVSISFLAGGCASFVPHSIFVYWVFFRNSTKDRTKMTAFYCGEGIKWLITILLIVLSFTLIPNLQYLVFFVGYFLALFLNIALPMLLSRKST</sequence>